<evidence type="ECO:0000313" key="2">
    <source>
        <dbReference type="EMBL" id="MCL6679060.1"/>
    </source>
</evidence>
<dbReference type="EMBL" id="JAMGBC010000001">
    <property type="protein sequence ID" value="MCL6679060.1"/>
    <property type="molecule type" value="Genomic_DNA"/>
</dbReference>
<keyword evidence="3" id="KW-1185">Reference proteome</keyword>
<comment type="caution">
    <text evidence="2">The sequence shown here is derived from an EMBL/GenBank/DDBJ whole genome shotgun (WGS) entry which is preliminary data.</text>
</comment>
<evidence type="ECO:0000256" key="1">
    <source>
        <dbReference type="SAM" id="Phobius"/>
    </source>
</evidence>
<evidence type="ECO:0000313" key="3">
    <source>
        <dbReference type="Proteomes" id="UP001165343"/>
    </source>
</evidence>
<accession>A0ABT0RFK0</accession>
<name>A0ABT0RFK0_9SPHN</name>
<feature type="transmembrane region" description="Helical" evidence="1">
    <location>
        <begin position="21"/>
        <end position="48"/>
    </location>
</feature>
<keyword evidence="1" id="KW-0472">Membrane</keyword>
<keyword evidence="1" id="KW-0812">Transmembrane</keyword>
<keyword evidence="1" id="KW-1133">Transmembrane helix</keyword>
<gene>
    <name evidence="2" type="ORF">LZ519_06985</name>
</gene>
<reference evidence="2" key="1">
    <citation type="submission" date="2022-05" db="EMBL/GenBank/DDBJ databases">
        <authorList>
            <person name="Jo J.-H."/>
            <person name="Im W.-T."/>
        </authorList>
    </citation>
    <scope>NUCLEOTIDE SEQUENCE</scope>
    <source>
        <strain evidence="2">RG327</strain>
    </source>
</reference>
<dbReference type="Proteomes" id="UP001165343">
    <property type="component" value="Unassembled WGS sequence"/>
</dbReference>
<organism evidence="2 3">
    <name type="scientific">Sphingomonas anseongensis</name>
    <dbReference type="NCBI Taxonomy" id="2908207"/>
    <lineage>
        <taxon>Bacteria</taxon>
        <taxon>Pseudomonadati</taxon>
        <taxon>Pseudomonadota</taxon>
        <taxon>Alphaproteobacteria</taxon>
        <taxon>Sphingomonadales</taxon>
        <taxon>Sphingomonadaceae</taxon>
        <taxon>Sphingomonas</taxon>
    </lineage>
</organism>
<protein>
    <submittedName>
        <fullName evidence="2">Uncharacterized protein</fullName>
    </submittedName>
</protein>
<sequence>MPRMPVILPNRLRPKTKAGKAGALVGGIVAGLVALDLIAFAATAVIAATAGLR</sequence>
<proteinExistence type="predicted"/>
<dbReference type="RefSeq" id="WP_249867981.1">
    <property type="nucleotide sequence ID" value="NZ_JAMGBC010000001.1"/>
</dbReference>